<protein>
    <submittedName>
        <fullName evidence="2">Uncharacterized protein</fullName>
    </submittedName>
</protein>
<comment type="caution">
    <text evidence="2">The sequence shown here is derived from an EMBL/GenBank/DDBJ whole genome shotgun (WGS) entry which is preliminary data.</text>
</comment>
<dbReference type="EMBL" id="CAAALY010089964">
    <property type="protein sequence ID" value="VEL27799.1"/>
    <property type="molecule type" value="Genomic_DNA"/>
</dbReference>
<dbReference type="AlphaFoldDB" id="A0A3S5AMY9"/>
<dbReference type="Proteomes" id="UP000784294">
    <property type="component" value="Unassembled WGS sequence"/>
</dbReference>
<evidence type="ECO:0000256" key="1">
    <source>
        <dbReference type="SAM" id="Coils"/>
    </source>
</evidence>
<evidence type="ECO:0000313" key="3">
    <source>
        <dbReference type="Proteomes" id="UP000784294"/>
    </source>
</evidence>
<keyword evidence="3" id="KW-1185">Reference proteome</keyword>
<proteinExistence type="predicted"/>
<organism evidence="2 3">
    <name type="scientific">Protopolystoma xenopodis</name>
    <dbReference type="NCBI Taxonomy" id="117903"/>
    <lineage>
        <taxon>Eukaryota</taxon>
        <taxon>Metazoa</taxon>
        <taxon>Spiralia</taxon>
        <taxon>Lophotrochozoa</taxon>
        <taxon>Platyhelminthes</taxon>
        <taxon>Monogenea</taxon>
        <taxon>Polyopisthocotylea</taxon>
        <taxon>Polystomatidea</taxon>
        <taxon>Polystomatidae</taxon>
        <taxon>Protopolystoma</taxon>
    </lineage>
</organism>
<gene>
    <name evidence="2" type="ORF">PXEA_LOCUS21239</name>
</gene>
<keyword evidence="1" id="KW-0175">Coiled coil</keyword>
<feature type="coiled-coil region" evidence="1">
    <location>
        <begin position="251"/>
        <end position="285"/>
    </location>
</feature>
<reference evidence="2" key="1">
    <citation type="submission" date="2018-11" db="EMBL/GenBank/DDBJ databases">
        <authorList>
            <consortium name="Pathogen Informatics"/>
        </authorList>
    </citation>
    <scope>NUCLEOTIDE SEQUENCE</scope>
</reference>
<accession>A0A3S5AMY9</accession>
<sequence>MKAVSLHDTEALRHQRLSIRPAENCAVSPDAIQVTPKYSHTADLVKTLHKGAKKRNPNVSNGIHREETEIAEANSHLKLASPSREKVSDVIRLACEPDLSSEARPASCHSDQQLAGWRSCVGDEVASTNSQLGVSITKLSGRIPLGNPFLMPSESSDRSRLVELFTSGLRPKGLACGFRSLSLTSSSMSPPSLSNCLVTDDCSAQITAAAGSVILCPTKQSIFDTIDAEIAPRDDQSCLATYALGPSVSRENRNEEKIEAKSKKLLEHEEQRLKEKYELEEMNKDEDGNDEVFEAFGSAAVAVPMRQPGVLHYATIDFAVTTELYPSGSQNRSR</sequence>
<name>A0A3S5AMY9_9PLAT</name>
<evidence type="ECO:0000313" key="2">
    <source>
        <dbReference type="EMBL" id="VEL27799.1"/>
    </source>
</evidence>